<protein>
    <recommendedName>
        <fullName evidence="1">Amine oxidase domain-containing protein</fullName>
    </recommendedName>
</protein>
<dbReference type="EMBL" id="CACRTF010000011">
    <property type="protein sequence ID" value="VYT14196.1"/>
    <property type="molecule type" value="Genomic_DNA"/>
</dbReference>
<dbReference type="GeneID" id="23114562"/>
<dbReference type="PRINTS" id="PR00419">
    <property type="entry name" value="ADXRDTASE"/>
</dbReference>
<dbReference type="SUPFAM" id="SSF51971">
    <property type="entry name" value="Nucleotide-binding domain"/>
    <property type="match status" value="1"/>
</dbReference>
<evidence type="ECO:0000313" key="2">
    <source>
        <dbReference type="EMBL" id="VYT14196.1"/>
    </source>
</evidence>
<sequence>MKYIILGAGPAGLSYANRLKKSGETSFLVLEREKDAGGLCRSVNVDNSPLDRGGGHFLDVRNKKVNDFLFEFMPKTEWNIFERDSRIKIHNQEISHPLEANIWQLDIDTQIRYLKSIALAGCNCNKEMPKRFVEWIYWKLGECIANDYMLPYNSKMFGEQLNELGTYWLDKLPNVSFEETLRSCIQHKAYGKEPGHSKFYYPRNYGYGELWRRMADNLGEHILFNHKVFALDKGVVMTNSGVKFKADKIISTIPWDSFKINGMPEQLECDLKQLKHIGVTIEYIKEDYRTDAHWIYEPSLEIPYHRILLRKNFCSNSFGYWTETNNSRYLMGPEKIFYVNEYAYPLNTLHKNQIMQTVLKWARANNIFGLGRWGEHQHYNSDVTVERALNLMTD</sequence>
<dbReference type="RefSeq" id="WP_002576479.1">
    <property type="nucleotide sequence ID" value="NZ_CACRTF010000011.1"/>
</dbReference>
<dbReference type="Pfam" id="PF13450">
    <property type="entry name" value="NAD_binding_8"/>
    <property type="match status" value="1"/>
</dbReference>
<gene>
    <name evidence="2" type="ORF">CBLFYP116_02025</name>
</gene>
<dbReference type="AlphaFoldDB" id="A0A6N2UFN4"/>
<dbReference type="PANTHER" id="PTHR21197">
    <property type="entry name" value="UDP-GALACTOPYRANOSE MUTASE"/>
    <property type="match status" value="1"/>
</dbReference>
<name>A0A6N2UFN4_9FIRM</name>
<dbReference type="GO" id="GO:0050660">
    <property type="term" value="F:flavin adenine dinucleotide binding"/>
    <property type="evidence" value="ECO:0007669"/>
    <property type="project" value="TreeGrafter"/>
</dbReference>
<reference evidence="2" key="1">
    <citation type="submission" date="2019-11" db="EMBL/GenBank/DDBJ databases">
        <authorList>
            <person name="Feng L."/>
        </authorList>
    </citation>
    <scope>NUCLEOTIDE SEQUENCE</scope>
    <source>
        <strain evidence="2">CbolteaeLFYP116</strain>
    </source>
</reference>
<dbReference type="GO" id="GO:0005829">
    <property type="term" value="C:cytosol"/>
    <property type="evidence" value="ECO:0007669"/>
    <property type="project" value="TreeGrafter"/>
</dbReference>
<feature type="domain" description="Amine oxidase" evidence="1">
    <location>
        <begin position="88"/>
        <end position="264"/>
    </location>
</feature>
<proteinExistence type="predicted"/>
<evidence type="ECO:0000259" key="1">
    <source>
        <dbReference type="Pfam" id="PF01593"/>
    </source>
</evidence>
<dbReference type="InterPro" id="IPR002937">
    <property type="entry name" value="Amino_oxidase"/>
</dbReference>
<dbReference type="GO" id="GO:0008767">
    <property type="term" value="F:UDP-galactopyranose mutase activity"/>
    <property type="evidence" value="ECO:0007669"/>
    <property type="project" value="TreeGrafter"/>
</dbReference>
<dbReference type="InterPro" id="IPR036188">
    <property type="entry name" value="FAD/NAD-bd_sf"/>
</dbReference>
<accession>A0A6N2UFN4</accession>
<dbReference type="Pfam" id="PF01593">
    <property type="entry name" value="Amino_oxidase"/>
    <property type="match status" value="1"/>
</dbReference>
<dbReference type="PANTHER" id="PTHR21197:SF0">
    <property type="entry name" value="UDP-GALACTOPYRANOSE MUTASE"/>
    <property type="match status" value="1"/>
</dbReference>
<dbReference type="Gene3D" id="3.50.50.60">
    <property type="entry name" value="FAD/NAD(P)-binding domain"/>
    <property type="match status" value="1"/>
</dbReference>
<dbReference type="GO" id="GO:0016491">
    <property type="term" value="F:oxidoreductase activity"/>
    <property type="evidence" value="ECO:0007669"/>
    <property type="project" value="InterPro"/>
</dbReference>
<organism evidence="2">
    <name type="scientific">Enterocloster bolteae</name>
    <dbReference type="NCBI Taxonomy" id="208479"/>
    <lineage>
        <taxon>Bacteria</taxon>
        <taxon>Bacillati</taxon>
        <taxon>Bacillota</taxon>
        <taxon>Clostridia</taxon>
        <taxon>Lachnospirales</taxon>
        <taxon>Lachnospiraceae</taxon>
        <taxon>Enterocloster</taxon>
    </lineage>
</organism>